<sequence>MRNAAKKKTPKSPRFGESRFNLIPVSKDRVVRIPTEAAADMIPVGIDIGTQSVFVGCYAQNQCRPMTKTAEIVLDRFSRRRILNGILFRNGHREVGVISNQSLITNLPNSVFFYTQFIGMPAKSVSRRSFLLYPYLRVVSEEEECSVVLKSVDSLSLEHIYAIMVEYCLSIGKQRDPGAVPFPVLSVPSFVSSSFLRNISYAMQITGTQQYATLQASLAVALDFSYYLNKDGWFASYSPSRPFSFLLVDVGFFSTECSLFLFWPDHVERVAFNYRMDCGGDRCTWVIFSLLSDAYARFVGPFPETQSKTLLAYYVMAEGVKHDLSLKGLNETTIFIEDEHSLTITAAEVDKAICEEGLLEDTLECVYACIKDAALPAVDRIECVGGASRAPYVKKAVEAACSKKGWAPNFTYTLNADEACAGGCTLYAMYKAAPEECTEKALLQCFEQINVPPAATEDMFVSAREEVVEEGRTKEEALRAAHSDYEKRAAMVNQIEEQLLTFQREMETLALEEAEKAAIQSRIDRIVRELMGRGMTYSLLQFAFLEGVVRLFINRYNGKAEALEVFRLEGLQRRHIRKGMFRNGRLEGRGCYYDKDEQHGVETKYEGEFRNGEKSGRGETVESSSDMVVFEAGEYEKDRLVAGERVEFRLKEGVKIETVVGRGEPAQSCVWNARGEVLYRGGMWKGKKEGFGISYYANGGKQYEGLYRCGLREGEGVSYSRQGVVQYRGRWHQDEIENGA</sequence>
<reference evidence="6 7" key="1">
    <citation type="submission" date="2016-05" db="EMBL/GenBank/DDBJ databases">
        <title>Nuclear genome of Blastocystis sp. subtype 1 NandII.</title>
        <authorList>
            <person name="Gentekaki E."/>
            <person name="Curtis B."/>
            <person name="Stairs C."/>
            <person name="Eme L."/>
            <person name="Herman E."/>
            <person name="Klimes V."/>
            <person name="Arias M.C."/>
            <person name="Elias M."/>
            <person name="Hilliou F."/>
            <person name="Klute M."/>
            <person name="Malik S.-B."/>
            <person name="Pightling A."/>
            <person name="Rachubinski R."/>
            <person name="Salas D."/>
            <person name="Schlacht A."/>
            <person name="Suga H."/>
            <person name="Archibald J."/>
            <person name="Ball S.G."/>
            <person name="Clark G."/>
            <person name="Dacks J."/>
            <person name="Van Der Giezen M."/>
            <person name="Tsaousis A."/>
            <person name="Roger A."/>
        </authorList>
    </citation>
    <scope>NUCLEOTIDE SEQUENCE [LARGE SCALE GENOMIC DNA]</scope>
    <source>
        <strain evidence="7">ATCC 50177 / NandII</strain>
    </source>
</reference>
<dbReference type="GO" id="GO:0034663">
    <property type="term" value="C:endoplasmic reticulum chaperone complex"/>
    <property type="evidence" value="ECO:0007669"/>
    <property type="project" value="TreeGrafter"/>
</dbReference>
<dbReference type="Proteomes" id="UP000078348">
    <property type="component" value="Unassembled WGS sequence"/>
</dbReference>
<name>A0A196SCB1_BLAHN</name>
<keyword evidence="4" id="KW-0143">Chaperone</keyword>
<keyword evidence="1" id="KW-0677">Repeat</keyword>
<dbReference type="InterPro" id="IPR013126">
    <property type="entry name" value="Hsp_70_fam"/>
</dbReference>
<organism evidence="6 7">
    <name type="scientific">Blastocystis sp. subtype 1 (strain ATCC 50177 / NandII)</name>
    <dbReference type="NCBI Taxonomy" id="478820"/>
    <lineage>
        <taxon>Eukaryota</taxon>
        <taxon>Sar</taxon>
        <taxon>Stramenopiles</taxon>
        <taxon>Bigyra</taxon>
        <taxon>Opalozoa</taxon>
        <taxon>Opalinata</taxon>
        <taxon>Blastocystidae</taxon>
        <taxon>Blastocystis</taxon>
    </lineage>
</organism>
<dbReference type="Gene3D" id="3.90.640.10">
    <property type="entry name" value="Actin, Chain A, domain 4"/>
    <property type="match status" value="1"/>
</dbReference>
<dbReference type="SUPFAM" id="SSF53067">
    <property type="entry name" value="Actin-like ATPase domain"/>
    <property type="match status" value="2"/>
</dbReference>
<evidence type="ECO:0000256" key="2">
    <source>
        <dbReference type="ARBA" id="ARBA00022741"/>
    </source>
</evidence>
<dbReference type="PANTHER" id="PTHR45639:SF3">
    <property type="entry name" value="HYPOXIA UP-REGULATED PROTEIN 1"/>
    <property type="match status" value="1"/>
</dbReference>
<dbReference type="PANTHER" id="PTHR45639">
    <property type="entry name" value="HSC70CB, ISOFORM G-RELATED"/>
    <property type="match status" value="1"/>
</dbReference>
<dbReference type="InterPro" id="IPR043129">
    <property type="entry name" value="ATPase_NBD"/>
</dbReference>
<dbReference type="EMBL" id="LXWW01000305">
    <property type="protein sequence ID" value="OAO13966.1"/>
    <property type="molecule type" value="Genomic_DNA"/>
</dbReference>
<keyword evidence="5" id="KW-0175">Coiled coil</keyword>
<dbReference type="Gene3D" id="3.30.420.40">
    <property type="match status" value="2"/>
</dbReference>
<gene>
    <name evidence="6" type="ORF">AV274_4312</name>
</gene>
<feature type="coiled-coil region" evidence="5">
    <location>
        <begin position="492"/>
        <end position="529"/>
    </location>
</feature>
<evidence type="ECO:0000256" key="4">
    <source>
        <dbReference type="ARBA" id="ARBA00023186"/>
    </source>
</evidence>
<keyword evidence="7" id="KW-1185">Reference proteome</keyword>
<evidence type="ECO:0000256" key="1">
    <source>
        <dbReference type="ARBA" id="ARBA00022737"/>
    </source>
</evidence>
<evidence type="ECO:0000256" key="3">
    <source>
        <dbReference type="ARBA" id="ARBA00022840"/>
    </source>
</evidence>
<evidence type="ECO:0000313" key="6">
    <source>
        <dbReference type="EMBL" id="OAO13966.1"/>
    </source>
</evidence>
<comment type="caution">
    <text evidence="6">The sequence shown here is derived from an EMBL/GenBank/DDBJ whole genome shotgun (WGS) entry which is preliminary data.</text>
</comment>
<dbReference type="Pfam" id="PF02493">
    <property type="entry name" value="MORN"/>
    <property type="match status" value="4"/>
</dbReference>
<keyword evidence="3" id="KW-0067">ATP-binding</keyword>
<dbReference type="AlphaFoldDB" id="A0A196SCB1"/>
<accession>A0A196SCB1</accession>
<evidence type="ECO:0000256" key="5">
    <source>
        <dbReference type="SAM" id="Coils"/>
    </source>
</evidence>
<proteinExistence type="predicted"/>
<dbReference type="GO" id="GO:0030968">
    <property type="term" value="P:endoplasmic reticulum unfolded protein response"/>
    <property type="evidence" value="ECO:0007669"/>
    <property type="project" value="TreeGrafter"/>
</dbReference>
<dbReference type="Gene3D" id="2.20.110.10">
    <property type="entry name" value="Histone H3 K4-specific methyltransferase SET7/9 N-terminal domain"/>
    <property type="match status" value="2"/>
</dbReference>
<dbReference type="GO" id="GO:0140662">
    <property type="term" value="F:ATP-dependent protein folding chaperone"/>
    <property type="evidence" value="ECO:0007669"/>
    <property type="project" value="InterPro"/>
</dbReference>
<dbReference type="STRING" id="478820.A0A196SCB1"/>
<dbReference type="OrthoDB" id="270720at2759"/>
<protein>
    <submittedName>
        <fullName evidence="6">Uncharacterized protein</fullName>
    </submittedName>
</protein>
<keyword evidence="2" id="KW-0547">Nucleotide-binding</keyword>
<dbReference type="Pfam" id="PF00012">
    <property type="entry name" value="HSP70"/>
    <property type="match status" value="1"/>
</dbReference>
<dbReference type="InterPro" id="IPR003409">
    <property type="entry name" value="MORN"/>
</dbReference>
<dbReference type="GO" id="GO:0005524">
    <property type="term" value="F:ATP binding"/>
    <property type="evidence" value="ECO:0007669"/>
    <property type="project" value="UniProtKB-KW"/>
</dbReference>
<dbReference type="Gene3D" id="3.30.30.30">
    <property type="match status" value="1"/>
</dbReference>
<dbReference type="SUPFAM" id="SSF82185">
    <property type="entry name" value="Histone H3 K4-specific methyltransferase SET7/9 N-terminal domain"/>
    <property type="match status" value="2"/>
</dbReference>
<evidence type="ECO:0000313" key="7">
    <source>
        <dbReference type="Proteomes" id="UP000078348"/>
    </source>
</evidence>